<accession>A0A371D8P8</accession>
<name>A0A371D8P8_9APHY</name>
<dbReference type="EMBL" id="KZ857409">
    <property type="protein sequence ID" value="RDX48901.1"/>
    <property type="molecule type" value="Genomic_DNA"/>
</dbReference>
<organism evidence="2 3">
    <name type="scientific">Lentinus brumalis</name>
    <dbReference type="NCBI Taxonomy" id="2498619"/>
    <lineage>
        <taxon>Eukaryota</taxon>
        <taxon>Fungi</taxon>
        <taxon>Dikarya</taxon>
        <taxon>Basidiomycota</taxon>
        <taxon>Agaricomycotina</taxon>
        <taxon>Agaricomycetes</taxon>
        <taxon>Polyporales</taxon>
        <taxon>Polyporaceae</taxon>
        <taxon>Lentinus</taxon>
    </lineage>
</organism>
<evidence type="ECO:0000313" key="2">
    <source>
        <dbReference type="EMBL" id="RDX48901.1"/>
    </source>
</evidence>
<gene>
    <name evidence="2" type="ORF">OH76DRAFT_1404471</name>
</gene>
<dbReference type="Proteomes" id="UP000256964">
    <property type="component" value="Unassembled WGS sequence"/>
</dbReference>
<dbReference type="AlphaFoldDB" id="A0A371D8P8"/>
<evidence type="ECO:0000313" key="3">
    <source>
        <dbReference type="Proteomes" id="UP000256964"/>
    </source>
</evidence>
<sequence length="65" mass="7592">MIRARQMFTSRSSKHTRGSTKLKLAEGKRQTQWPFGRERVTYLKVTLSDHPSPHGNLRRISLCRP</sequence>
<protein>
    <submittedName>
        <fullName evidence="2">Uncharacterized protein</fullName>
    </submittedName>
</protein>
<reference evidence="2 3" key="1">
    <citation type="journal article" date="2018" name="Biotechnol. Biofuels">
        <title>Integrative visual omics of the white-rot fungus Polyporus brumalis exposes the biotechnological potential of its oxidative enzymes for delignifying raw plant biomass.</title>
        <authorList>
            <person name="Miyauchi S."/>
            <person name="Rancon A."/>
            <person name="Drula E."/>
            <person name="Hage H."/>
            <person name="Chaduli D."/>
            <person name="Favel A."/>
            <person name="Grisel S."/>
            <person name="Henrissat B."/>
            <person name="Herpoel-Gimbert I."/>
            <person name="Ruiz-Duenas F.J."/>
            <person name="Chevret D."/>
            <person name="Hainaut M."/>
            <person name="Lin J."/>
            <person name="Wang M."/>
            <person name="Pangilinan J."/>
            <person name="Lipzen A."/>
            <person name="Lesage-Meessen L."/>
            <person name="Navarro D."/>
            <person name="Riley R."/>
            <person name="Grigoriev I.V."/>
            <person name="Zhou S."/>
            <person name="Raouche S."/>
            <person name="Rosso M.N."/>
        </authorList>
    </citation>
    <scope>NUCLEOTIDE SEQUENCE [LARGE SCALE GENOMIC DNA]</scope>
    <source>
        <strain evidence="2 3">BRFM 1820</strain>
    </source>
</reference>
<proteinExistence type="predicted"/>
<keyword evidence="3" id="KW-1185">Reference proteome</keyword>
<evidence type="ECO:0000256" key="1">
    <source>
        <dbReference type="SAM" id="MobiDB-lite"/>
    </source>
</evidence>
<feature type="region of interest" description="Disordered" evidence="1">
    <location>
        <begin position="1"/>
        <end position="30"/>
    </location>
</feature>